<dbReference type="AlphaFoldDB" id="A0A5T8BCV4"/>
<proteinExistence type="predicted"/>
<gene>
    <name evidence="1" type="ORF">DSA09_15130</name>
</gene>
<dbReference type="EMBL" id="AAGFSO010000008">
    <property type="protein sequence ID" value="EBN4401405.1"/>
    <property type="molecule type" value="Genomic_DNA"/>
</dbReference>
<accession>A0A5T8BCV4</accession>
<protein>
    <submittedName>
        <fullName evidence="1">Uncharacterized protein</fullName>
    </submittedName>
</protein>
<name>A0A5T8BCV4_SALER</name>
<comment type="caution">
    <text evidence="1">The sequence shown here is derived from an EMBL/GenBank/DDBJ whole genome shotgun (WGS) entry which is preliminary data.</text>
</comment>
<reference evidence="1" key="1">
    <citation type="submission" date="2018-07" db="EMBL/GenBank/DDBJ databases">
        <authorList>
            <consortium name="PulseNet: The National Subtyping Network for Foodborne Disease Surveillance"/>
            <person name="Tarr C.L."/>
            <person name="Trees E."/>
            <person name="Katz L.S."/>
            <person name="Carleton-Romer H.A."/>
            <person name="Stroika S."/>
            <person name="Kucerova Z."/>
            <person name="Roache K.F."/>
            <person name="Sabol A.L."/>
            <person name="Besser J."/>
            <person name="Gerner-Smidt P."/>
        </authorList>
    </citation>
    <scope>NUCLEOTIDE SEQUENCE</scope>
    <source>
        <strain evidence="1">PNUSAS044948</strain>
    </source>
</reference>
<evidence type="ECO:0000313" key="1">
    <source>
        <dbReference type="EMBL" id="EBN4401405.1"/>
    </source>
</evidence>
<sequence>MVFGRGCEQYWELADWVPVNVLIDEWCKSDKVCKEAKRAAIFSACERGYINYRRSDGKTWDDPVYDIWARGLLLIEKKSFFDWVSQFTDPTAPKEKITTRERNNLYAIIGGLLYLLVNNTRNNQSGIITDLNSLSKEKEPFSKSNLEKVFGEANKSLVDKEINLSINDDNKETSTDDDKDEF</sequence>
<organism evidence="1">
    <name type="scientific">Salmonella enterica</name>
    <name type="common">Salmonella choleraesuis</name>
    <dbReference type="NCBI Taxonomy" id="28901"/>
    <lineage>
        <taxon>Bacteria</taxon>
        <taxon>Pseudomonadati</taxon>
        <taxon>Pseudomonadota</taxon>
        <taxon>Gammaproteobacteria</taxon>
        <taxon>Enterobacterales</taxon>
        <taxon>Enterobacteriaceae</taxon>
        <taxon>Salmonella</taxon>
    </lineage>
</organism>